<dbReference type="Proteomes" id="UP001175271">
    <property type="component" value="Unassembled WGS sequence"/>
</dbReference>
<dbReference type="InterPro" id="IPR001810">
    <property type="entry name" value="F-box_dom"/>
</dbReference>
<evidence type="ECO:0000313" key="3">
    <source>
        <dbReference type="Proteomes" id="UP001175271"/>
    </source>
</evidence>
<dbReference type="InterPro" id="IPR036047">
    <property type="entry name" value="F-box-like_dom_sf"/>
</dbReference>
<evidence type="ECO:0000259" key="1">
    <source>
        <dbReference type="Pfam" id="PF00646"/>
    </source>
</evidence>
<name>A0AA39HJB9_9BILA</name>
<feature type="domain" description="F-box" evidence="1">
    <location>
        <begin position="55"/>
        <end position="88"/>
    </location>
</feature>
<sequence length="268" mass="31229">MISLLPFWRRKSKSEDEPLALVDSCTAREKIRANLLALEFEWFNRNVDIRFEDHSRDVLLLIFDQLSLNGKLVCRAVCRRFRDVLDSVLKISFSLHLRTYNRGETVHFHLQRNESDSIIDSSEFWPGLPNRTLLNLNPTFAVTSLYLAKQSCNLEVVKLMNARVGRHLREVRWHNASCNARMTVSFLNMLSTEKALKYLYFQEDDLRIVESIMDLLERDSLAEGVIIEISSVDKRIGRLAEKVKTRKTYSIHPCGNRIVVLFKDDINK</sequence>
<keyword evidence="3" id="KW-1185">Reference proteome</keyword>
<protein>
    <recommendedName>
        <fullName evidence="1">F-box domain-containing protein</fullName>
    </recommendedName>
</protein>
<organism evidence="2 3">
    <name type="scientific">Steinernema hermaphroditum</name>
    <dbReference type="NCBI Taxonomy" id="289476"/>
    <lineage>
        <taxon>Eukaryota</taxon>
        <taxon>Metazoa</taxon>
        <taxon>Ecdysozoa</taxon>
        <taxon>Nematoda</taxon>
        <taxon>Chromadorea</taxon>
        <taxon>Rhabditida</taxon>
        <taxon>Tylenchina</taxon>
        <taxon>Panagrolaimomorpha</taxon>
        <taxon>Strongyloidoidea</taxon>
        <taxon>Steinernematidae</taxon>
        <taxon>Steinernema</taxon>
    </lineage>
</organism>
<dbReference type="Pfam" id="PF00646">
    <property type="entry name" value="F-box"/>
    <property type="match status" value="1"/>
</dbReference>
<evidence type="ECO:0000313" key="2">
    <source>
        <dbReference type="EMBL" id="KAK0405759.1"/>
    </source>
</evidence>
<dbReference type="SUPFAM" id="SSF81383">
    <property type="entry name" value="F-box domain"/>
    <property type="match status" value="1"/>
</dbReference>
<dbReference type="AlphaFoldDB" id="A0AA39HJB9"/>
<accession>A0AA39HJB9</accession>
<comment type="caution">
    <text evidence="2">The sequence shown here is derived from an EMBL/GenBank/DDBJ whole genome shotgun (WGS) entry which is preliminary data.</text>
</comment>
<proteinExistence type="predicted"/>
<reference evidence="2" key="1">
    <citation type="submission" date="2023-06" db="EMBL/GenBank/DDBJ databases">
        <title>Genomic analysis of the entomopathogenic nematode Steinernema hermaphroditum.</title>
        <authorList>
            <person name="Schwarz E.M."/>
            <person name="Heppert J.K."/>
            <person name="Baniya A."/>
            <person name="Schwartz H.T."/>
            <person name="Tan C.-H."/>
            <person name="Antoshechkin I."/>
            <person name="Sternberg P.W."/>
            <person name="Goodrich-Blair H."/>
            <person name="Dillman A.R."/>
        </authorList>
    </citation>
    <scope>NUCLEOTIDE SEQUENCE</scope>
    <source>
        <strain evidence="2">PS9179</strain>
        <tissue evidence="2">Whole animal</tissue>
    </source>
</reference>
<dbReference type="EMBL" id="JAUCMV010000004">
    <property type="protein sequence ID" value="KAK0405759.1"/>
    <property type="molecule type" value="Genomic_DNA"/>
</dbReference>
<gene>
    <name evidence="2" type="ORF">QR680_018183</name>
</gene>